<dbReference type="AlphaFoldDB" id="A0A202EAJ2"/>
<evidence type="ECO:0000313" key="3">
    <source>
        <dbReference type="Proteomes" id="UP000196084"/>
    </source>
</evidence>
<keyword evidence="1" id="KW-1133">Transmembrane helix</keyword>
<reference evidence="2 3" key="1">
    <citation type="submission" date="2017-02" db="EMBL/GenBank/DDBJ databases">
        <title>Natronthermophilus aegyptiacus gen. nov.,sp. nov., an aerobic, extremely halophilic alkalithermophilic archaeon isolated from the athalassohaline Wadi An Natrun, Egypt.</title>
        <authorList>
            <person name="Zhao B."/>
        </authorList>
    </citation>
    <scope>NUCLEOTIDE SEQUENCE [LARGE SCALE GENOMIC DNA]</scope>
    <source>
        <strain evidence="2 3">CGMCC 1.3597</strain>
    </source>
</reference>
<feature type="transmembrane region" description="Helical" evidence="1">
    <location>
        <begin position="75"/>
        <end position="98"/>
    </location>
</feature>
<gene>
    <name evidence="2" type="ORF">B2G88_00120</name>
</gene>
<keyword evidence="1" id="KW-0812">Transmembrane</keyword>
<protein>
    <submittedName>
        <fullName evidence="2">Uncharacterized protein</fullName>
    </submittedName>
</protein>
<feature type="transmembrane region" description="Helical" evidence="1">
    <location>
        <begin position="44"/>
        <end position="68"/>
    </location>
</feature>
<feature type="transmembrane region" description="Helical" evidence="1">
    <location>
        <begin position="174"/>
        <end position="197"/>
    </location>
</feature>
<feature type="transmembrane region" description="Helical" evidence="1">
    <location>
        <begin position="110"/>
        <end position="130"/>
    </location>
</feature>
<proteinExistence type="predicted"/>
<keyword evidence="3" id="KW-1185">Reference proteome</keyword>
<sequence>MGIGLVGVAIACLALSSVFDAVEPFFQRVSRSIPFLFMYPRVSVQLFDPMAIGVVALLAGVVVGGWSVRRPSEPLSFGAAVGTGAVAVVAVAVLVVVLPRYWSPFRSSSILTPLTSPQVFIAYGTSWLFVIGMSSTRRQRYLSVAGFAALPLFGLTVLVGLIAINAGWGVLLGLYLLPITLAATLLSVVYALPLLAATRLLE</sequence>
<keyword evidence="1" id="KW-0472">Membrane</keyword>
<organism evidence="2 3">
    <name type="scientific">Natronolimnobius baerhuensis</name>
    <dbReference type="NCBI Taxonomy" id="253108"/>
    <lineage>
        <taxon>Archaea</taxon>
        <taxon>Methanobacteriati</taxon>
        <taxon>Methanobacteriota</taxon>
        <taxon>Stenosarchaea group</taxon>
        <taxon>Halobacteria</taxon>
        <taxon>Halobacteriales</taxon>
        <taxon>Natrialbaceae</taxon>
        <taxon>Natronolimnobius</taxon>
    </lineage>
</organism>
<dbReference type="Proteomes" id="UP000196084">
    <property type="component" value="Unassembled WGS sequence"/>
</dbReference>
<dbReference type="EMBL" id="MWPH01000001">
    <property type="protein sequence ID" value="OVE85275.1"/>
    <property type="molecule type" value="Genomic_DNA"/>
</dbReference>
<evidence type="ECO:0000256" key="1">
    <source>
        <dbReference type="SAM" id="Phobius"/>
    </source>
</evidence>
<name>A0A202EAJ2_9EURY</name>
<evidence type="ECO:0000313" key="2">
    <source>
        <dbReference type="EMBL" id="OVE85275.1"/>
    </source>
</evidence>
<accession>A0A202EAJ2</accession>
<comment type="caution">
    <text evidence="2">The sequence shown here is derived from an EMBL/GenBank/DDBJ whole genome shotgun (WGS) entry which is preliminary data.</text>
</comment>
<feature type="transmembrane region" description="Helical" evidence="1">
    <location>
        <begin position="142"/>
        <end position="168"/>
    </location>
</feature>